<keyword evidence="2" id="KW-1185">Reference proteome</keyword>
<sequence>MQEVLANRDLIVEIMAYTWKGTLAALGRTCQMFKDPALDSLWREMSSLDPLYMCLPSDVCAKNVIGGLVLRGRIPDKQADWKRFDMYAARIHVLAFRPGSGLRPTLLRLLKAYFPGPAPVLRKLSVRRLLHVCSEGELALCVSTLVHPNLHALEIYSSFEDSMAAALGHAQLSCPNLRSLIISGTADVLPLMGRFAQLRVLVYNSPEGAIIDAPSIILLSQLPHLQNLKISSKVTATSFRHDVPLSNAIGAFFPALEELTLEDVSHLQTLSRLLQLIESPSMRLISISYQLSGVPKSDTLALSSGLSSHTCLTTLHLTNRSPPSDAVTVADFEPLIRLTNLQEARFVDIMTDRNVSTSSAIPQLTSTWVKVQSLHIECSVWHDPDSKNLHAPSLERLLKHFAAKLPHLHDLHLAVLADSAISTFFLRFKKDLLTPRITHPLHLTLQPVSALQSKADPFTVAVYISDTYPNINIVFNGAEAALQRPEITERNKSMASAWKNVQNLVKKLAAIRDTERERVGLEMLRILNSDPAE</sequence>
<proteinExistence type="predicted"/>
<dbReference type="GeneID" id="18908353"/>
<dbReference type="OrthoDB" id="2800603at2759"/>
<gene>
    <name evidence="1" type="ORF">PHACADRAFT_136048</name>
</gene>
<protein>
    <recommendedName>
        <fullName evidence="3">F-box domain-containing protein</fullName>
    </recommendedName>
</protein>
<organism evidence="1 2">
    <name type="scientific">Phanerochaete carnosa (strain HHB-10118-sp)</name>
    <name type="common">White-rot fungus</name>
    <name type="synonym">Peniophora carnosa</name>
    <dbReference type="NCBI Taxonomy" id="650164"/>
    <lineage>
        <taxon>Eukaryota</taxon>
        <taxon>Fungi</taxon>
        <taxon>Dikarya</taxon>
        <taxon>Basidiomycota</taxon>
        <taxon>Agaricomycotina</taxon>
        <taxon>Agaricomycetes</taxon>
        <taxon>Polyporales</taxon>
        <taxon>Phanerochaetaceae</taxon>
        <taxon>Phanerochaete</taxon>
    </lineage>
</organism>
<dbReference type="HOGENOM" id="CLU_021164_0_2_1"/>
<dbReference type="RefSeq" id="XP_007391518.1">
    <property type="nucleotide sequence ID" value="XM_007391456.1"/>
</dbReference>
<evidence type="ECO:0000313" key="2">
    <source>
        <dbReference type="Proteomes" id="UP000008370"/>
    </source>
</evidence>
<name>K5WHV5_PHACS</name>
<dbReference type="Gene3D" id="3.80.10.10">
    <property type="entry name" value="Ribonuclease Inhibitor"/>
    <property type="match status" value="1"/>
</dbReference>
<dbReference type="SUPFAM" id="SSF52047">
    <property type="entry name" value="RNI-like"/>
    <property type="match status" value="1"/>
</dbReference>
<dbReference type="Proteomes" id="UP000008370">
    <property type="component" value="Unassembled WGS sequence"/>
</dbReference>
<accession>K5WHV5</accession>
<dbReference type="KEGG" id="pco:PHACADRAFT_136048"/>
<dbReference type="AlphaFoldDB" id="K5WHV5"/>
<dbReference type="InterPro" id="IPR032675">
    <property type="entry name" value="LRR_dom_sf"/>
</dbReference>
<evidence type="ECO:0008006" key="3">
    <source>
        <dbReference type="Google" id="ProtNLM"/>
    </source>
</evidence>
<reference evidence="1 2" key="1">
    <citation type="journal article" date="2012" name="BMC Genomics">
        <title>Comparative genomics of the white-rot fungi, Phanerochaete carnosa and P. chrysosporium, to elucidate the genetic basis of the distinct wood types they colonize.</title>
        <authorList>
            <person name="Suzuki H."/>
            <person name="MacDonald J."/>
            <person name="Syed K."/>
            <person name="Salamov A."/>
            <person name="Hori C."/>
            <person name="Aerts A."/>
            <person name="Henrissat B."/>
            <person name="Wiebenga A."/>
            <person name="vanKuyk P.A."/>
            <person name="Barry K."/>
            <person name="Lindquist E."/>
            <person name="LaButti K."/>
            <person name="Lapidus A."/>
            <person name="Lucas S."/>
            <person name="Coutinho P."/>
            <person name="Gong Y."/>
            <person name="Samejima M."/>
            <person name="Mahadevan R."/>
            <person name="Abou-Zaid M."/>
            <person name="de Vries R.P."/>
            <person name="Igarashi K."/>
            <person name="Yadav J.S."/>
            <person name="Grigoriev I.V."/>
            <person name="Master E.R."/>
        </authorList>
    </citation>
    <scope>NUCLEOTIDE SEQUENCE [LARGE SCALE GENOMIC DNA]</scope>
    <source>
        <strain evidence="1 2">HHB-10118-sp</strain>
    </source>
</reference>
<dbReference type="InParanoid" id="K5WHV5"/>
<evidence type="ECO:0000313" key="1">
    <source>
        <dbReference type="EMBL" id="EKM58930.1"/>
    </source>
</evidence>
<dbReference type="EMBL" id="JH930469">
    <property type="protein sequence ID" value="EKM58930.1"/>
    <property type="molecule type" value="Genomic_DNA"/>
</dbReference>